<gene>
    <name evidence="1" type="ORF">IG3_05734</name>
</gene>
<protein>
    <submittedName>
        <fullName evidence="1">Uncharacterized protein</fullName>
    </submittedName>
</protein>
<dbReference type="HOGENOM" id="CLU_1136257_0_0_9"/>
<sequence length="245" mass="26399">MKKYLGLALVLGLTITGSPTIGSAEVQANPVVTPQKEILSEELIKEIKDNFTIGGILEETQIRLIEKIKRGEVLDAQNPEKVGTGYTQSKEYLDENGVFCTEKKTTYLDGSVTLETVTGGTVKKVKTTDKQEVISGGTSNTGSGYVNYYGRQVSRLSGTVRSTFKADYSLVNGGYDSLSKIYGASVSGLSSKNIAGFNIVKGTENSDSNAYGYLLFEGNPVGGNYSTFYHKIFVGGDTAWDTGNW</sequence>
<dbReference type="AlphaFoldDB" id="J9BM61"/>
<evidence type="ECO:0000313" key="2">
    <source>
        <dbReference type="Proteomes" id="UP000004136"/>
    </source>
</evidence>
<dbReference type="EMBL" id="AHDV01000057">
    <property type="protein sequence ID" value="EJV74607.1"/>
    <property type="molecule type" value="Genomic_DNA"/>
</dbReference>
<organism evidence="1 2">
    <name type="scientific">Bacillus cereus HuA2-1</name>
    <dbReference type="NCBI Taxonomy" id="1053201"/>
    <lineage>
        <taxon>Bacteria</taxon>
        <taxon>Bacillati</taxon>
        <taxon>Bacillota</taxon>
        <taxon>Bacilli</taxon>
        <taxon>Bacillales</taxon>
        <taxon>Bacillaceae</taxon>
        <taxon>Bacillus</taxon>
        <taxon>Bacillus cereus group</taxon>
    </lineage>
</organism>
<proteinExistence type="predicted"/>
<name>J9BM61_BACCE</name>
<comment type="caution">
    <text evidence="1">The sequence shown here is derived from an EMBL/GenBank/DDBJ whole genome shotgun (WGS) entry which is preliminary data.</text>
</comment>
<evidence type="ECO:0000313" key="1">
    <source>
        <dbReference type="EMBL" id="EJV74607.1"/>
    </source>
</evidence>
<dbReference type="Proteomes" id="UP000004136">
    <property type="component" value="Unassembled WGS sequence"/>
</dbReference>
<dbReference type="PATRIC" id="fig|1053201.3.peg.5890"/>
<dbReference type="RefSeq" id="WP_002139570.1">
    <property type="nucleotide sequence ID" value="NZ_JH804676.1"/>
</dbReference>
<dbReference type="OrthoDB" id="2962955at2"/>
<accession>J9BM61</accession>
<reference evidence="1 2" key="1">
    <citation type="submission" date="2012-04" db="EMBL/GenBank/DDBJ databases">
        <title>The Genome Sequence of Bacillus cereus HuA2-1.</title>
        <authorList>
            <consortium name="The Broad Institute Genome Sequencing Platform"/>
            <consortium name="The Broad Institute Genome Sequencing Center for Infectious Disease"/>
            <person name="Feldgarden M."/>
            <person name="Van der Auwera G.A."/>
            <person name="Mahillon J."/>
            <person name="Duprez V."/>
            <person name="Timmery S."/>
            <person name="Mattelet C."/>
            <person name="Dierick K."/>
            <person name="Sun M."/>
            <person name="Yu Z."/>
            <person name="Zhu L."/>
            <person name="Hu X."/>
            <person name="Shank E.B."/>
            <person name="Swiecicka I."/>
            <person name="Hansen B.M."/>
            <person name="Andrup L."/>
            <person name="Young S.K."/>
            <person name="Zeng Q."/>
            <person name="Gargeya S."/>
            <person name="Fitzgerald M."/>
            <person name="Haas B."/>
            <person name="Abouelleil A."/>
            <person name="Alvarado L."/>
            <person name="Arachchi H.M."/>
            <person name="Berlin A."/>
            <person name="Chapman S.B."/>
            <person name="Goldberg J."/>
            <person name="Griggs A."/>
            <person name="Gujja S."/>
            <person name="Hansen M."/>
            <person name="Howarth C."/>
            <person name="Imamovic A."/>
            <person name="Larimer J."/>
            <person name="McCowen C."/>
            <person name="Montmayeur A."/>
            <person name="Murphy C."/>
            <person name="Neiman D."/>
            <person name="Pearson M."/>
            <person name="Priest M."/>
            <person name="Roberts A."/>
            <person name="Saif S."/>
            <person name="Shea T."/>
            <person name="Sisk P."/>
            <person name="Sykes S."/>
            <person name="Wortman J."/>
            <person name="Nusbaum C."/>
            <person name="Birren B."/>
        </authorList>
    </citation>
    <scope>NUCLEOTIDE SEQUENCE [LARGE SCALE GENOMIC DNA]</scope>
    <source>
        <strain evidence="1 2">HuA2-1</strain>
    </source>
</reference>